<evidence type="ECO:0000313" key="2">
    <source>
        <dbReference type="Proteomes" id="UP000240760"/>
    </source>
</evidence>
<gene>
    <name evidence="1" type="ORF">M440DRAFT_203254</name>
</gene>
<dbReference type="Proteomes" id="UP000240760">
    <property type="component" value="Unassembled WGS sequence"/>
</dbReference>
<evidence type="ECO:0000313" key="1">
    <source>
        <dbReference type="EMBL" id="PTB80757.1"/>
    </source>
</evidence>
<dbReference type="AlphaFoldDB" id="A0A2T4CGR7"/>
<accession>A0A2T4CGR7</accession>
<proteinExistence type="predicted"/>
<dbReference type="EMBL" id="KZ679127">
    <property type="protein sequence ID" value="PTB80757.1"/>
    <property type="molecule type" value="Genomic_DNA"/>
</dbReference>
<sequence length="163" mass="18637">MRCTPCRATCKPFSPPILFRTTSHGALAPHQAHQEPHTRVRAEVRTVDKSLWNVSRMKRRLWGIPISERRSHLLEGFQASTGTGQRTHTNIRGEALAARCRVLPRTALPFAFCPLPEMRVWYPVLLEKREKLGRSSAVDRGMPRARCTQQQALRMSTPYEHSV</sequence>
<organism evidence="1 2">
    <name type="scientific">Trichoderma longibrachiatum ATCC 18648</name>
    <dbReference type="NCBI Taxonomy" id="983965"/>
    <lineage>
        <taxon>Eukaryota</taxon>
        <taxon>Fungi</taxon>
        <taxon>Dikarya</taxon>
        <taxon>Ascomycota</taxon>
        <taxon>Pezizomycotina</taxon>
        <taxon>Sordariomycetes</taxon>
        <taxon>Hypocreomycetidae</taxon>
        <taxon>Hypocreales</taxon>
        <taxon>Hypocreaceae</taxon>
        <taxon>Trichoderma</taxon>
    </lineage>
</organism>
<name>A0A2T4CGR7_TRILO</name>
<keyword evidence="2" id="KW-1185">Reference proteome</keyword>
<protein>
    <submittedName>
        <fullName evidence="1">Uncharacterized protein</fullName>
    </submittedName>
</protein>
<reference evidence="1 2" key="1">
    <citation type="submission" date="2016-07" db="EMBL/GenBank/DDBJ databases">
        <title>Multiple horizontal gene transfer events from other fungi enriched the ability of initially mycotrophic Trichoderma (Ascomycota) to feed on dead plant biomass.</title>
        <authorList>
            <consortium name="DOE Joint Genome Institute"/>
            <person name="Aerts A."/>
            <person name="Atanasova L."/>
            <person name="Chenthamara K."/>
            <person name="Zhang J."/>
            <person name="Grujic M."/>
            <person name="Henrissat B."/>
            <person name="Kuo A."/>
            <person name="Salamov A."/>
            <person name="Lipzen A."/>
            <person name="Labutti K."/>
            <person name="Barry K."/>
            <person name="Miao Y."/>
            <person name="Rahimi M.J."/>
            <person name="Shen Q."/>
            <person name="Grigoriev I.V."/>
            <person name="Kubicek C.P."/>
            <person name="Druzhinina I.S."/>
        </authorList>
    </citation>
    <scope>NUCLEOTIDE SEQUENCE [LARGE SCALE GENOMIC DNA]</scope>
    <source>
        <strain evidence="1 2">ATCC 18648</strain>
    </source>
</reference>